<dbReference type="GO" id="GO:0003729">
    <property type="term" value="F:mRNA binding"/>
    <property type="evidence" value="ECO:0007669"/>
    <property type="project" value="TreeGrafter"/>
</dbReference>
<dbReference type="PANTHER" id="PTHR47934">
    <property type="entry name" value="PENTATRICOPEPTIDE REPEAT-CONTAINING PROTEIN PET309, MITOCHONDRIAL"/>
    <property type="match status" value="1"/>
</dbReference>
<keyword evidence="2" id="KW-1185">Reference proteome</keyword>
<evidence type="ECO:0000313" key="2">
    <source>
        <dbReference type="Proteomes" id="UP001157974"/>
    </source>
</evidence>
<evidence type="ECO:0000313" key="1">
    <source>
        <dbReference type="EMBL" id="KAJ8908526.1"/>
    </source>
</evidence>
<dbReference type="Proteomes" id="UP001157974">
    <property type="component" value="Unassembled WGS sequence"/>
</dbReference>
<dbReference type="EMBL" id="JAMWBK010000001">
    <property type="protein sequence ID" value="KAJ8908526.1"/>
    <property type="molecule type" value="Genomic_DNA"/>
</dbReference>
<dbReference type="GO" id="GO:0005739">
    <property type="term" value="C:mitochondrion"/>
    <property type="evidence" value="ECO:0007669"/>
    <property type="project" value="TreeGrafter"/>
</dbReference>
<dbReference type="InterPro" id="IPR011990">
    <property type="entry name" value="TPR-like_helical_dom_sf"/>
</dbReference>
<proteinExistence type="predicted"/>
<comment type="caution">
    <text evidence="1">The sequence shown here is derived from an EMBL/GenBank/DDBJ whole genome shotgun (WGS) entry which is preliminary data.</text>
</comment>
<protein>
    <recommendedName>
        <fullName evidence="3">Pentacotripeptide-repeat region of PRORP domain-containing protein</fullName>
    </recommendedName>
</protein>
<reference evidence="1 2" key="1">
    <citation type="journal article" date="2023" name="Nat. Commun.">
        <title>Origin of minicircular mitochondrial genomes in red algae.</title>
        <authorList>
            <person name="Lee Y."/>
            <person name="Cho C.H."/>
            <person name="Lee Y.M."/>
            <person name="Park S.I."/>
            <person name="Yang J.H."/>
            <person name="West J.A."/>
            <person name="Bhattacharya D."/>
            <person name="Yoon H.S."/>
        </authorList>
    </citation>
    <scope>NUCLEOTIDE SEQUENCE [LARGE SCALE GENOMIC DNA]</scope>
    <source>
        <strain evidence="1 2">CCMP1338</strain>
        <tissue evidence="1">Whole cell</tissue>
    </source>
</reference>
<gene>
    <name evidence="1" type="ORF">NDN08_005234</name>
</gene>
<dbReference type="PANTHER" id="PTHR47934:SF6">
    <property type="entry name" value="MITOCHONDRIAL GROUP I INTRON SPLICING FACTOR CCM1-RELATED"/>
    <property type="match status" value="1"/>
</dbReference>
<sequence length="497" mass="56921">MVFDYEDMVERSQARKDITMFVFNKLLETGAPTRLLPMVISASEQIVSEREADKHKILLTMKEAAEKGEIGSALNQSLELRSFRMGIEVCVTEKRFLCLAQAKTGNIEAAIAELEYARAELKEEPDEEFYAIIADHKNDMLWLATARELMSQRSVPIGKKFLQVQMQVLLRHSKLREVHKALNQIAWSEFQDPVGLSLHLITAYGKQGKASKARSVVMSGKCGKRLEKTAQIRRALFRAYCLANDLKLARRELRNLRRKFPDTTSDSQSGKDCAFLIKALVRANLHEEAEEHFSMWMREKVSDRRRSEPFHAMLETYAYDGKVQAVKVILRLMKMQMISDASWHDDWYLALAHLEQNEPLKAARIVDGLSKMKSPVSASLARRIFFALARNCEPEDCERFQYSQELFTDRNIWNGVLISWAKQGCERNIARVLKAMDSRGIKPNRHTFDCVAGVLERKGANSVKEFMNSELAVQAKEIGLGFKKLENALARRRERVS</sequence>
<accession>A0AAV8V131</accession>
<dbReference type="GO" id="GO:0006396">
    <property type="term" value="P:RNA processing"/>
    <property type="evidence" value="ECO:0007669"/>
    <property type="project" value="TreeGrafter"/>
</dbReference>
<evidence type="ECO:0008006" key="3">
    <source>
        <dbReference type="Google" id="ProtNLM"/>
    </source>
</evidence>
<name>A0AAV8V131_9RHOD</name>
<dbReference type="AlphaFoldDB" id="A0AAV8V131"/>
<dbReference type="GO" id="GO:0007005">
    <property type="term" value="P:mitochondrion organization"/>
    <property type="evidence" value="ECO:0007669"/>
    <property type="project" value="TreeGrafter"/>
</dbReference>
<dbReference type="InterPro" id="IPR051114">
    <property type="entry name" value="Mito_RNA_Proc_CCM1"/>
</dbReference>
<dbReference type="Gene3D" id="1.25.40.10">
    <property type="entry name" value="Tetratricopeptide repeat domain"/>
    <property type="match status" value="1"/>
</dbReference>
<organism evidence="1 2">
    <name type="scientific">Rhodosorus marinus</name>
    <dbReference type="NCBI Taxonomy" id="101924"/>
    <lineage>
        <taxon>Eukaryota</taxon>
        <taxon>Rhodophyta</taxon>
        <taxon>Stylonematophyceae</taxon>
        <taxon>Stylonematales</taxon>
        <taxon>Stylonemataceae</taxon>
        <taxon>Rhodosorus</taxon>
    </lineage>
</organism>